<keyword evidence="3" id="KW-0408">Iron</keyword>
<protein>
    <submittedName>
        <fullName evidence="6">CDGSH iron-sulfur domain-containing protein</fullName>
    </submittedName>
</protein>
<keyword evidence="2" id="KW-0479">Metal-binding</keyword>
<name>A0A831SPK2_PROAE</name>
<dbReference type="PANTHER" id="PTHR46491">
    <property type="entry name" value="CDGSH IRON SULFUR DOMAIN PROTEIN HOMOLOG"/>
    <property type="match status" value="1"/>
</dbReference>
<dbReference type="InterPro" id="IPR042216">
    <property type="entry name" value="MitoNEET_CISD"/>
</dbReference>
<sequence length="80" mass="8778">MEERKGPYILREEPGLKKYCACGLSKNKPYCDGSHHGTGIHSWKVQIDEPKTVAICGCGLSGNKPFCDGSHLSLQEERSA</sequence>
<dbReference type="AlphaFoldDB" id="A0A831SPK2"/>
<dbReference type="InterPro" id="IPR018967">
    <property type="entry name" value="FeS-contain_CDGSH-typ"/>
</dbReference>
<dbReference type="SMART" id="SM00704">
    <property type="entry name" value="ZnF_CDGSH"/>
    <property type="match status" value="2"/>
</dbReference>
<evidence type="ECO:0000256" key="2">
    <source>
        <dbReference type="ARBA" id="ARBA00022723"/>
    </source>
</evidence>
<accession>A0A831SPK2</accession>
<keyword evidence="4" id="KW-0411">Iron-sulfur</keyword>
<feature type="domain" description="Iron-binding zinc finger CDGSH type" evidence="5">
    <location>
        <begin position="5"/>
        <end position="41"/>
    </location>
</feature>
<dbReference type="GO" id="GO:0051537">
    <property type="term" value="F:2 iron, 2 sulfur cluster binding"/>
    <property type="evidence" value="ECO:0007669"/>
    <property type="project" value="UniProtKB-KW"/>
</dbReference>
<dbReference type="GO" id="GO:0005737">
    <property type="term" value="C:cytoplasm"/>
    <property type="evidence" value="ECO:0007669"/>
    <property type="project" value="UniProtKB-ARBA"/>
</dbReference>
<dbReference type="InterPro" id="IPR052950">
    <property type="entry name" value="CISD"/>
</dbReference>
<dbReference type="PANTHER" id="PTHR46491:SF3">
    <property type="entry name" value="CDGSH IRON-SULFUR DOMAIN-CONTAINING PROTEIN 3, MITOCHONDRIAL"/>
    <property type="match status" value="1"/>
</dbReference>
<dbReference type="Proteomes" id="UP000886335">
    <property type="component" value="Unassembled WGS sequence"/>
</dbReference>
<keyword evidence="1" id="KW-0001">2Fe-2S</keyword>
<dbReference type="Pfam" id="PF09360">
    <property type="entry name" value="zf-CDGSH"/>
    <property type="match status" value="2"/>
</dbReference>
<evidence type="ECO:0000313" key="6">
    <source>
        <dbReference type="EMBL" id="HED30616.1"/>
    </source>
</evidence>
<organism evidence="6">
    <name type="scientific">Prosthecochloris aestuarii</name>
    <dbReference type="NCBI Taxonomy" id="1102"/>
    <lineage>
        <taxon>Bacteria</taxon>
        <taxon>Pseudomonadati</taxon>
        <taxon>Chlorobiota</taxon>
        <taxon>Chlorobiia</taxon>
        <taxon>Chlorobiales</taxon>
        <taxon>Chlorobiaceae</taxon>
        <taxon>Prosthecochloris</taxon>
    </lineage>
</organism>
<dbReference type="Gene3D" id="3.40.5.90">
    <property type="entry name" value="CDGSH iron-sulfur domain, mitoNEET-type"/>
    <property type="match status" value="2"/>
</dbReference>
<feature type="domain" description="Iron-binding zinc finger CDGSH type" evidence="5">
    <location>
        <begin position="44"/>
        <end position="77"/>
    </location>
</feature>
<proteinExistence type="predicted"/>
<evidence type="ECO:0000256" key="1">
    <source>
        <dbReference type="ARBA" id="ARBA00022714"/>
    </source>
</evidence>
<comment type="caution">
    <text evidence="6">The sequence shown here is derived from an EMBL/GenBank/DDBJ whole genome shotgun (WGS) entry which is preliminary data.</text>
</comment>
<dbReference type="GO" id="GO:0046872">
    <property type="term" value="F:metal ion binding"/>
    <property type="evidence" value="ECO:0007669"/>
    <property type="project" value="UniProtKB-KW"/>
</dbReference>
<dbReference type="EMBL" id="DSBW01000066">
    <property type="protein sequence ID" value="HED30616.1"/>
    <property type="molecule type" value="Genomic_DNA"/>
</dbReference>
<evidence type="ECO:0000259" key="5">
    <source>
        <dbReference type="SMART" id="SM00704"/>
    </source>
</evidence>
<gene>
    <name evidence="6" type="ORF">ENN50_02765</name>
</gene>
<evidence type="ECO:0000256" key="3">
    <source>
        <dbReference type="ARBA" id="ARBA00023004"/>
    </source>
</evidence>
<evidence type="ECO:0000256" key="4">
    <source>
        <dbReference type="ARBA" id="ARBA00023014"/>
    </source>
</evidence>
<reference evidence="6" key="1">
    <citation type="journal article" date="2020" name="mSystems">
        <title>Genome- and Community-Level Interaction Insights into Carbon Utilization and Element Cycling Functions of Hydrothermarchaeota in Hydrothermal Sediment.</title>
        <authorList>
            <person name="Zhou Z."/>
            <person name="Liu Y."/>
            <person name="Xu W."/>
            <person name="Pan J."/>
            <person name="Luo Z.H."/>
            <person name="Li M."/>
        </authorList>
    </citation>
    <scope>NUCLEOTIDE SEQUENCE [LARGE SCALE GENOMIC DNA]</scope>
    <source>
        <strain evidence="6">SpSt-1181</strain>
    </source>
</reference>